<keyword evidence="4" id="KW-1133">Transmembrane helix</keyword>
<dbReference type="InterPro" id="IPR000408">
    <property type="entry name" value="Reg_chr_condens"/>
</dbReference>
<accession>A0A4P1RNP5</accession>
<dbReference type="InterPro" id="IPR058923">
    <property type="entry name" value="RCC1-like_dom"/>
</dbReference>
<dbReference type="SUPFAM" id="SSF50985">
    <property type="entry name" value="RCC1/BLIP-II"/>
    <property type="match status" value="2"/>
</dbReference>
<dbReference type="PROSITE" id="PS00626">
    <property type="entry name" value="RCC1_2"/>
    <property type="match status" value="2"/>
</dbReference>
<evidence type="ECO:0000313" key="6">
    <source>
        <dbReference type="EMBL" id="OIW14585.1"/>
    </source>
</evidence>
<sequence>MADAGNFSNSGNLSHKVIAVAAGEAHTLILTGDGSVYSWGRGMFGRLGLDSEKDEIFPVQVKFQNPNGDTLKIVAIAAGAYHSLALSVFKMTKMTKLSNVVSNAELLSAKLLRLLMMDLFGAGVIISVSLECLESLGRIQFQILLVFTSIRFLTLYYIFIIHILDYCMDGQLGINGEDSNDINYTGRDYSLVPCLLNKFLELHVPDSSTDTPEAEGKESLKICAVKAGGMMSLAIDNHGALWIWGNCPQKVKEGELSLVSNFTPTPVWDFHGHTVVKVACGNEHIVALVSAGESYNGEDLVCYSWGCNSHGQLGLGDRDSRSRPEVVKTFDKESPWAVYEVACGAFHTALLTHKKKPHDTLESTCWTFGLGDNGQLGHGTTQSALFPTPVNELPQNVFFISVDCGLFHTSAVSSAGDVWSWGMEKGLGLCPDASHSEADSGDALLPLLISRMPYQPQFPDPVQVACGAAHTVIVAQEGYKIWSWGRGRSGALGNGREVDFYIPTIVLWPPLKEDFKEEELKSGDEQDKVKEKETEAITETDEKLSSALNEVKLLQSKLSTIEKYAGILHGCVFGKPFVEQDIPASLRNSGSFDIAKEWENMLEAADHRNLMRLEMFYRDMHAGVKDKLMKRRIKEIITECLQSSEVKK</sequence>
<protein>
    <recommendedName>
        <fullName evidence="5">RCC1-like domain-containing protein</fullName>
    </recommendedName>
</protein>
<dbReference type="Pfam" id="PF00415">
    <property type="entry name" value="RCC1"/>
    <property type="match status" value="1"/>
</dbReference>
<evidence type="ECO:0000256" key="4">
    <source>
        <dbReference type="SAM" id="Phobius"/>
    </source>
</evidence>
<feature type="region of interest" description="Disordered" evidence="3">
    <location>
        <begin position="518"/>
        <end position="537"/>
    </location>
</feature>
<dbReference type="InterPro" id="IPR009091">
    <property type="entry name" value="RCC1/BLIP-II"/>
</dbReference>
<dbReference type="InterPro" id="IPR051210">
    <property type="entry name" value="Ub_ligase/GEF_domain"/>
</dbReference>
<reference evidence="6 7" key="1">
    <citation type="journal article" date="2017" name="Plant Biotechnol. J.">
        <title>A comprehensive draft genome sequence for lupin (Lupinus angustifolius), an emerging health food: insights into plant-microbe interactions and legume evolution.</title>
        <authorList>
            <person name="Hane J.K."/>
            <person name="Ming Y."/>
            <person name="Kamphuis L.G."/>
            <person name="Nelson M.N."/>
            <person name="Garg G."/>
            <person name="Atkins C.A."/>
            <person name="Bayer P.E."/>
            <person name="Bravo A."/>
            <person name="Bringans S."/>
            <person name="Cannon S."/>
            <person name="Edwards D."/>
            <person name="Foley R."/>
            <person name="Gao L.L."/>
            <person name="Harrison M.J."/>
            <person name="Huang W."/>
            <person name="Hurgobin B."/>
            <person name="Li S."/>
            <person name="Liu C.W."/>
            <person name="McGrath A."/>
            <person name="Morahan G."/>
            <person name="Murray J."/>
            <person name="Weller J."/>
            <person name="Jian J."/>
            <person name="Singh K.B."/>
        </authorList>
    </citation>
    <scope>NUCLEOTIDE SEQUENCE [LARGE SCALE GENOMIC DNA]</scope>
    <source>
        <strain evidence="7">cv. Tanjil</strain>
        <tissue evidence="6">Whole plant</tissue>
    </source>
</reference>
<feature type="transmembrane region" description="Helical" evidence="4">
    <location>
        <begin position="111"/>
        <end position="130"/>
    </location>
</feature>
<evidence type="ECO:0000256" key="2">
    <source>
        <dbReference type="PROSITE-ProRule" id="PRU00235"/>
    </source>
</evidence>
<dbReference type="AlphaFoldDB" id="A0A4P1RNP5"/>
<evidence type="ECO:0000256" key="1">
    <source>
        <dbReference type="ARBA" id="ARBA00022737"/>
    </source>
</evidence>
<feature type="transmembrane region" description="Helical" evidence="4">
    <location>
        <begin position="142"/>
        <end position="164"/>
    </location>
</feature>
<dbReference type="PANTHER" id="PTHR22870">
    <property type="entry name" value="REGULATOR OF CHROMOSOME CONDENSATION"/>
    <property type="match status" value="1"/>
</dbReference>
<gene>
    <name evidence="6" type="ORF">TanjilG_32927</name>
</gene>
<evidence type="ECO:0000313" key="7">
    <source>
        <dbReference type="Proteomes" id="UP000188354"/>
    </source>
</evidence>
<keyword evidence="1" id="KW-0677">Repeat</keyword>
<proteinExistence type="predicted"/>
<dbReference type="Gene3D" id="2.130.10.30">
    <property type="entry name" value="Regulator of chromosome condensation 1/beta-lactamase-inhibitor protein II"/>
    <property type="match status" value="2"/>
</dbReference>
<feature type="repeat" description="RCC1" evidence="2">
    <location>
        <begin position="416"/>
        <end position="477"/>
    </location>
</feature>
<dbReference type="Pfam" id="PF25390">
    <property type="entry name" value="WD40_RLD"/>
    <property type="match status" value="1"/>
</dbReference>
<dbReference type="STRING" id="3871.A0A4P1RNP5"/>
<keyword evidence="4" id="KW-0472">Membrane</keyword>
<dbReference type="PANTHER" id="PTHR22870:SF463">
    <property type="entry name" value="E3 UBIQUITIN-PROTEIN LIGASE HERC2-LIKE PROTEIN"/>
    <property type="match status" value="1"/>
</dbReference>
<dbReference type="Gramene" id="OIW14585">
    <property type="protein sequence ID" value="OIW14585"/>
    <property type="gene ID" value="TanjilG_32927"/>
</dbReference>
<dbReference type="PROSITE" id="PS50012">
    <property type="entry name" value="RCC1_3"/>
    <property type="match status" value="5"/>
</dbReference>
<keyword evidence="7" id="KW-1185">Reference proteome</keyword>
<organism evidence="6 7">
    <name type="scientific">Lupinus angustifolius</name>
    <name type="common">Narrow-leaved blue lupine</name>
    <dbReference type="NCBI Taxonomy" id="3871"/>
    <lineage>
        <taxon>Eukaryota</taxon>
        <taxon>Viridiplantae</taxon>
        <taxon>Streptophyta</taxon>
        <taxon>Embryophyta</taxon>
        <taxon>Tracheophyta</taxon>
        <taxon>Spermatophyta</taxon>
        <taxon>Magnoliopsida</taxon>
        <taxon>eudicotyledons</taxon>
        <taxon>Gunneridae</taxon>
        <taxon>Pentapetalae</taxon>
        <taxon>rosids</taxon>
        <taxon>fabids</taxon>
        <taxon>Fabales</taxon>
        <taxon>Fabaceae</taxon>
        <taxon>Papilionoideae</taxon>
        <taxon>50 kb inversion clade</taxon>
        <taxon>genistoids sensu lato</taxon>
        <taxon>core genistoids</taxon>
        <taxon>Genisteae</taxon>
        <taxon>Lupinus</taxon>
    </lineage>
</organism>
<evidence type="ECO:0000259" key="5">
    <source>
        <dbReference type="Pfam" id="PF25390"/>
    </source>
</evidence>
<dbReference type="PRINTS" id="PR00633">
    <property type="entry name" value="RCCNDNSATION"/>
</dbReference>
<feature type="repeat" description="RCC1" evidence="2">
    <location>
        <begin position="34"/>
        <end position="89"/>
    </location>
</feature>
<feature type="domain" description="RCC1-like" evidence="5">
    <location>
        <begin position="169"/>
        <end position="507"/>
    </location>
</feature>
<dbReference type="Proteomes" id="UP000188354">
    <property type="component" value="Chromosome LG03"/>
</dbReference>
<name>A0A4P1RNP5_LUPAN</name>
<feature type="repeat" description="RCC1" evidence="2">
    <location>
        <begin position="363"/>
        <end position="415"/>
    </location>
</feature>
<feature type="repeat" description="RCC1" evidence="2">
    <location>
        <begin position="300"/>
        <end position="354"/>
    </location>
</feature>
<dbReference type="EMBL" id="CM007363">
    <property type="protein sequence ID" value="OIW14585.1"/>
    <property type="molecule type" value="Genomic_DNA"/>
</dbReference>
<evidence type="ECO:0000256" key="3">
    <source>
        <dbReference type="SAM" id="MobiDB-lite"/>
    </source>
</evidence>
<feature type="repeat" description="RCC1" evidence="2">
    <location>
        <begin position="239"/>
        <end position="291"/>
    </location>
</feature>
<keyword evidence="4" id="KW-0812">Transmembrane</keyword>